<keyword evidence="2" id="KW-0808">Transferase</keyword>
<dbReference type="SUPFAM" id="SSF55729">
    <property type="entry name" value="Acyl-CoA N-acyltransferases (Nat)"/>
    <property type="match status" value="1"/>
</dbReference>
<accession>A0A6P1TU89</accession>
<dbReference type="InterPro" id="IPR016181">
    <property type="entry name" value="Acyl_CoA_acyltransferase"/>
</dbReference>
<sequence>MAVKEEFRGKEIGTILIDYISDYAVKSGISELSISVERSNIKAHKLYFKKRL</sequence>
<dbReference type="AlphaFoldDB" id="A0A6P1TU89"/>
<keyword evidence="3" id="KW-1185">Reference proteome</keyword>
<feature type="domain" description="N-acetyltransferase" evidence="1">
    <location>
        <begin position="1"/>
        <end position="52"/>
    </location>
</feature>
<evidence type="ECO:0000313" key="3">
    <source>
        <dbReference type="Proteomes" id="UP000464314"/>
    </source>
</evidence>
<organism evidence="2 3">
    <name type="scientific">Anaerocolumna sedimenticola</name>
    <dbReference type="NCBI Taxonomy" id="2696063"/>
    <lineage>
        <taxon>Bacteria</taxon>
        <taxon>Bacillati</taxon>
        <taxon>Bacillota</taxon>
        <taxon>Clostridia</taxon>
        <taxon>Lachnospirales</taxon>
        <taxon>Lachnospiraceae</taxon>
        <taxon>Anaerocolumna</taxon>
    </lineage>
</organism>
<proteinExistence type="predicted"/>
<dbReference type="Proteomes" id="UP000464314">
    <property type="component" value="Chromosome"/>
</dbReference>
<protein>
    <submittedName>
        <fullName evidence="2">GNAT family N-acetyltransferase</fullName>
    </submittedName>
</protein>
<dbReference type="Pfam" id="PF00583">
    <property type="entry name" value="Acetyltransf_1"/>
    <property type="match status" value="1"/>
</dbReference>
<evidence type="ECO:0000259" key="1">
    <source>
        <dbReference type="PROSITE" id="PS51186"/>
    </source>
</evidence>
<dbReference type="EMBL" id="CP048000">
    <property type="protein sequence ID" value="QHQ63862.1"/>
    <property type="molecule type" value="Genomic_DNA"/>
</dbReference>
<name>A0A6P1TU89_9FIRM</name>
<gene>
    <name evidence="2" type="ORF">Ana3638_22565</name>
</gene>
<dbReference type="Gene3D" id="3.40.630.30">
    <property type="match status" value="1"/>
</dbReference>
<dbReference type="CDD" id="cd04301">
    <property type="entry name" value="NAT_SF"/>
    <property type="match status" value="1"/>
</dbReference>
<dbReference type="KEGG" id="anr:Ana3638_22565"/>
<reference evidence="2 3" key="1">
    <citation type="submission" date="2020-01" db="EMBL/GenBank/DDBJ databases">
        <title>Genome analysis of Anaerocolumna sp. CBA3638.</title>
        <authorList>
            <person name="Kim J."/>
            <person name="Roh S.W."/>
        </authorList>
    </citation>
    <scope>NUCLEOTIDE SEQUENCE [LARGE SCALE GENOMIC DNA]</scope>
    <source>
        <strain evidence="2 3">CBA3638</strain>
    </source>
</reference>
<dbReference type="InterPro" id="IPR000182">
    <property type="entry name" value="GNAT_dom"/>
</dbReference>
<dbReference type="GO" id="GO:0016747">
    <property type="term" value="F:acyltransferase activity, transferring groups other than amino-acyl groups"/>
    <property type="evidence" value="ECO:0007669"/>
    <property type="project" value="InterPro"/>
</dbReference>
<evidence type="ECO:0000313" key="2">
    <source>
        <dbReference type="EMBL" id="QHQ63862.1"/>
    </source>
</evidence>
<dbReference type="PROSITE" id="PS51186">
    <property type="entry name" value="GNAT"/>
    <property type="match status" value="1"/>
</dbReference>